<dbReference type="RefSeq" id="WP_014808488.1">
    <property type="nucleotide sequence ID" value="NC_018025.1"/>
</dbReference>
<name>I4C191_DESTA</name>
<accession>I4C191</accession>
<sequence length="177" mass="19258">MNNTNSTIKIGIGMLKIIAAVESMSSSIERKIEAPVPMSGACRLKADAIEENLTKIYTALNVAVEIQSAISLSNKVKLDRILSEPRGAKYPDISIIDDDSAASSLKSLRKAALGTNSTLLDHMESIFRNLRSEENVIAGDQTTRVEARLLEVEDIIEKEMTVIEHLLADLSDSSVAM</sequence>
<evidence type="ECO:0000313" key="2">
    <source>
        <dbReference type="Proteomes" id="UP000006055"/>
    </source>
</evidence>
<dbReference type="EMBL" id="CP003360">
    <property type="protein sequence ID" value="AFM23332.1"/>
    <property type="molecule type" value="Genomic_DNA"/>
</dbReference>
<keyword evidence="2" id="KW-1185">Reference proteome</keyword>
<dbReference type="Proteomes" id="UP000006055">
    <property type="component" value="Chromosome"/>
</dbReference>
<reference evidence="2" key="1">
    <citation type="submission" date="2012-06" db="EMBL/GenBank/DDBJ databases">
        <title>Complete sequence of chromosome of Desulfomonile tiedjei DSM 6799.</title>
        <authorList>
            <person name="Lucas S."/>
            <person name="Copeland A."/>
            <person name="Lapidus A."/>
            <person name="Glavina del Rio T."/>
            <person name="Dalin E."/>
            <person name="Tice H."/>
            <person name="Bruce D."/>
            <person name="Goodwin L."/>
            <person name="Pitluck S."/>
            <person name="Peters L."/>
            <person name="Ovchinnikova G."/>
            <person name="Zeytun A."/>
            <person name="Lu M."/>
            <person name="Kyrpides N."/>
            <person name="Mavromatis K."/>
            <person name="Ivanova N."/>
            <person name="Brettin T."/>
            <person name="Detter J.C."/>
            <person name="Han C."/>
            <person name="Larimer F."/>
            <person name="Land M."/>
            <person name="Hauser L."/>
            <person name="Markowitz V."/>
            <person name="Cheng J.-F."/>
            <person name="Hugenholtz P."/>
            <person name="Woyke T."/>
            <person name="Wu D."/>
            <person name="Spring S."/>
            <person name="Schroeder M."/>
            <person name="Brambilla E."/>
            <person name="Klenk H.-P."/>
            <person name="Eisen J.A."/>
        </authorList>
    </citation>
    <scope>NUCLEOTIDE SEQUENCE [LARGE SCALE GENOMIC DNA]</scope>
    <source>
        <strain evidence="2">ATCC 49306 / DSM 6799 / DCB-1</strain>
    </source>
</reference>
<protein>
    <submittedName>
        <fullName evidence="1">Uncharacterized protein</fullName>
    </submittedName>
</protein>
<evidence type="ECO:0000313" key="1">
    <source>
        <dbReference type="EMBL" id="AFM23332.1"/>
    </source>
</evidence>
<organism evidence="1 2">
    <name type="scientific">Desulfomonile tiedjei (strain ATCC 49306 / DSM 6799 / DCB-1)</name>
    <dbReference type="NCBI Taxonomy" id="706587"/>
    <lineage>
        <taxon>Bacteria</taxon>
        <taxon>Pseudomonadati</taxon>
        <taxon>Thermodesulfobacteriota</taxon>
        <taxon>Desulfomonilia</taxon>
        <taxon>Desulfomonilales</taxon>
        <taxon>Desulfomonilaceae</taxon>
        <taxon>Desulfomonile</taxon>
    </lineage>
</organism>
<gene>
    <name evidence="1" type="ordered locus">Desti_0604</name>
</gene>
<dbReference type="HOGENOM" id="CLU_1515570_0_0_7"/>
<dbReference type="KEGG" id="dti:Desti_0604"/>
<dbReference type="AlphaFoldDB" id="I4C191"/>
<proteinExistence type="predicted"/>